<dbReference type="PANTHER" id="PTHR12812:SF0">
    <property type="entry name" value="HEPARAN-SULFATE 6-O-SULFOTRANSFERASE"/>
    <property type="match status" value="1"/>
</dbReference>
<evidence type="ECO:0000256" key="6">
    <source>
        <dbReference type="ARBA" id="ARBA00023180"/>
    </source>
</evidence>
<accession>A0A934RDR0</accession>
<evidence type="ECO:0000313" key="8">
    <source>
        <dbReference type="Proteomes" id="UP000658278"/>
    </source>
</evidence>
<dbReference type="AlphaFoldDB" id="A0A934RDR0"/>
<evidence type="ECO:0000256" key="3">
    <source>
        <dbReference type="ARBA" id="ARBA00022692"/>
    </source>
</evidence>
<evidence type="ECO:0000256" key="2">
    <source>
        <dbReference type="ARBA" id="ARBA00022679"/>
    </source>
</evidence>
<sequence length="268" mass="30215">MSALVFLHIPKTAGTTFHKILTHQYHPREVVIRHDSEGPLPSDLIERMTGSNAQVKLVLGHLSARFHQVLPDVRYLVCLRDPVGRIRSHHEHAKADASHYLHEAARTMSLGDYALSGLSGELRNGMVRMLAGVEDFDQAEVDHSTLATALEVLRTRTHGCVLTSDFDETLLSLSGRMGWKTPWYIRRKVGRGDRQPLDPGVRQVIEEVNRFDTELYRCALESWRAEQGTLGPGFGKEVDTFRRKNRTLGRAVFLAREACRRIGADFPA</sequence>
<keyword evidence="5" id="KW-0472">Membrane</keyword>
<comment type="caution">
    <text evidence="7">The sequence shown here is derived from an EMBL/GenBank/DDBJ whole genome shotgun (WGS) entry which is preliminary data.</text>
</comment>
<evidence type="ECO:0000313" key="7">
    <source>
        <dbReference type="EMBL" id="MBK1827803.1"/>
    </source>
</evidence>
<keyword evidence="8" id="KW-1185">Reference proteome</keyword>
<reference evidence="7" key="1">
    <citation type="submission" date="2021-01" db="EMBL/GenBank/DDBJ databases">
        <title>Modified the classification status of verrucomicrobia.</title>
        <authorList>
            <person name="Feng X."/>
        </authorList>
    </citation>
    <scope>NUCLEOTIDE SEQUENCE</scope>
    <source>
        <strain evidence="7">KCTC 22201</strain>
    </source>
</reference>
<keyword evidence="4" id="KW-1133">Transmembrane helix</keyword>
<evidence type="ECO:0000256" key="4">
    <source>
        <dbReference type="ARBA" id="ARBA00022989"/>
    </source>
</evidence>
<dbReference type="SUPFAM" id="SSF52540">
    <property type="entry name" value="P-loop containing nucleoside triphosphate hydrolases"/>
    <property type="match status" value="1"/>
</dbReference>
<dbReference type="Proteomes" id="UP000658278">
    <property type="component" value="Unassembled WGS sequence"/>
</dbReference>
<dbReference type="GO" id="GO:0017095">
    <property type="term" value="F:heparan sulfate 6-sulfotransferase activity"/>
    <property type="evidence" value="ECO:0007669"/>
    <property type="project" value="TreeGrafter"/>
</dbReference>
<comment type="subcellular location">
    <subcellularLocation>
        <location evidence="1">Membrane</location>
        <topology evidence="1">Single-pass membrane protein</topology>
    </subcellularLocation>
</comment>
<proteinExistence type="predicted"/>
<protein>
    <submittedName>
        <fullName evidence="7">Sulfotransferase family 2 domain-containing protein</fullName>
    </submittedName>
</protein>
<evidence type="ECO:0000256" key="5">
    <source>
        <dbReference type="ARBA" id="ARBA00023136"/>
    </source>
</evidence>
<evidence type="ECO:0000256" key="1">
    <source>
        <dbReference type="ARBA" id="ARBA00004167"/>
    </source>
</evidence>
<name>A0A934RDR0_9BACT</name>
<dbReference type="PANTHER" id="PTHR12812">
    <property type="entry name" value="HEPARAN SULFATE 6-O-SULFOTRANSFERASE 3"/>
    <property type="match status" value="1"/>
</dbReference>
<dbReference type="InterPro" id="IPR010635">
    <property type="entry name" value="Heparan_SO4-6-sulfoTrfase"/>
</dbReference>
<dbReference type="InterPro" id="IPR027417">
    <property type="entry name" value="P-loop_NTPase"/>
</dbReference>
<organism evidence="7 8">
    <name type="scientific">Haloferula rosea</name>
    <dbReference type="NCBI Taxonomy" id="490093"/>
    <lineage>
        <taxon>Bacteria</taxon>
        <taxon>Pseudomonadati</taxon>
        <taxon>Verrucomicrobiota</taxon>
        <taxon>Verrucomicrobiia</taxon>
        <taxon>Verrucomicrobiales</taxon>
        <taxon>Verrucomicrobiaceae</taxon>
        <taxon>Haloferula</taxon>
    </lineage>
</organism>
<dbReference type="Gene3D" id="3.40.50.300">
    <property type="entry name" value="P-loop containing nucleotide triphosphate hydrolases"/>
    <property type="match status" value="1"/>
</dbReference>
<keyword evidence="2" id="KW-0808">Transferase</keyword>
<keyword evidence="3" id="KW-0812">Transmembrane</keyword>
<gene>
    <name evidence="7" type="ORF">JIN81_12300</name>
</gene>
<keyword evidence="6" id="KW-0325">Glycoprotein</keyword>
<dbReference type="EMBL" id="JAENII010000009">
    <property type="protein sequence ID" value="MBK1827803.1"/>
    <property type="molecule type" value="Genomic_DNA"/>
</dbReference>
<dbReference type="GO" id="GO:0016020">
    <property type="term" value="C:membrane"/>
    <property type="evidence" value="ECO:0007669"/>
    <property type="project" value="UniProtKB-SubCell"/>
</dbReference>